<keyword evidence="2" id="KW-1185">Reference proteome</keyword>
<accession>A0A1Z5IPX8</accession>
<dbReference type="EMBL" id="BCMH01000009">
    <property type="protein sequence ID" value="GAX03824.1"/>
    <property type="molecule type" value="Genomic_DNA"/>
</dbReference>
<comment type="caution">
    <text evidence="1">The sequence shown here is derived from an EMBL/GenBank/DDBJ whole genome shotgun (WGS) entry which is preliminary data.</text>
</comment>
<name>A0A1Z5IPX8_9LACO</name>
<organism evidence="1 2">
    <name type="scientific">Secundilactobacillus pentosiphilus</name>
    <dbReference type="NCBI Taxonomy" id="1714682"/>
    <lineage>
        <taxon>Bacteria</taxon>
        <taxon>Bacillati</taxon>
        <taxon>Bacillota</taxon>
        <taxon>Bacilli</taxon>
        <taxon>Lactobacillales</taxon>
        <taxon>Lactobacillaceae</taxon>
        <taxon>Secundilactobacillus</taxon>
    </lineage>
</organism>
<dbReference type="AlphaFoldDB" id="A0A1Z5IPX8"/>
<dbReference type="Proteomes" id="UP000198430">
    <property type="component" value="Unassembled WGS sequence"/>
</dbReference>
<sequence>MTSVLQFLVLLRNHQDYFYVAKKHSVTCFQFGPSQLKAGDAMSLEQFMRKHPQDKGLNLKINSDVTLTPGEKVKHFYGKLT</sequence>
<gene>
    <name evidence="1" type="ORF">IWT140_01450</name>
</gene>
<proteinExistence type="predicted"/>
<evidence type="ECO:0000313" key="1">
    <source>
        <dbReference type="EMBL" id="GAX03824.1"/>
    </source>
</evidence>
<protein>
    <submittedName>
        <fullName evidence="1">Uncharacterized protein</fullName>
    </submittedName>
</protein>
<reference evidence="1 2" key="1">
    <citation type="submission" date="2015-11" db="EMBL/GenBank/DDBJ databases">
        <title>Draft genome sequences of new species of the genus Lactobacillus isolated from orchardgrass silage.</title>
        <authorList>
            <person name="Tohno M."/>
            <person name="Tanizawa Y."/>
            <person name="Arita M."/>
        </authorList>
    </citation>
    <scope>NUCLEOTIDE SEQUENCE [LARGE SCALE GENOMIC DNA]</scope>
    <source>
        <strain evidence="1 2">IWT140</strain>
    </source>
</reference>
<evidence type="ECO:0000313" key="2">
    <source>
        <dbReference type="Proteomes" id="UP000198430"/>
    </source>
</evidence>